<dbReference type="AlphaFoldDB" id="A0A653NG97"/>
<keyword evidence="2" id="KW-1185">Reference proteome</keyword>
<evidence type="ECO:0000313" key="1">
    <source>
        <dbReference type="EMBL" id="VXB16610.1"/>
    </source>
</evidence>
<protein>
    <submittedName>
        <fullName evidence="1">Uncharacterized protein</fullName>
    </submittedName>
</protein>
<dbReference type="Proteomes" id="UP000430202">
    <property type="component" value="Unassembled WGS sequence"/>
</dbReference>
<reference evidence="1 2" key="1">
    <citation type="submission" date="2019-10" db="EMBL/GenBank/DDBJ databases">
        <authorList>
            <person name="Karimi E."/>
        </authorList>
    </citation>
    <scope>NUCLEOTIDE SEQUENCE [LARGE SCALE GENOMIC DNA]</scope>
    <source>
        <strain evidence="1">Maribacter sp. 151</strain>
    </source>
</reference>
<proteinExistence type="predicted"/>
<sequence>MAYGGFFYYNFLKIRGLKNLLKFWLRTGSTVTLQFVPE</sequence>
<evidence type="ECO:0000313" key="2">
    <source>
        <dbReference type="Proteomes" id="UP000430202"/>
    </source>
</evidence>
<gene>
    <name evidence="1" type="ORF">MARI151_10690</name>
</gene>
<accession>A0A653NG97</accession>
<dbReference type="EMBL" id="CABWLR010000001">
    <property type="protein sequence ID" value="VXB16610.1"/>
    <property type="molecule type" value="Genomic_DNA"/>
</dbReference>
<organism evidence="1 2">
    <name type="scientific">Maribacter litoralis</name>
    <dbReference type="NCBI Taxonomy" id="2059726"/>
    <lineage>
        <taxon>Bacteria</taxon>
        <taxon>Pseudomonadati</taxon>
        <taxon>Bacteroidota</taxon>
        <taxon>Flavobacteriia</taxon>
        <taxon>Flavobacteriales</taxon>
        <taxon>Flavobacteriaceae</taxon>
        <taxon>Maribacter</taxon>
    </lineage>
</organism>
<name>A0A653NG97_9FLAO</name>